<dbReference type="Proteomes" id="UP000176938">
    <property type="component" value="Unassembled WGS sequence"/>
</dbReference>
<sequence length="162" mass="18864">MKKLKLSDREKNLLIATTVFVVFFIYWQVYLNPLIKATDGMRSEISTLRTKLEYNPYAQAESPLSKSREIKIYPKEEQLGRIMTFIDDKFKWFGIKMISLRQGEVEKKQLTIDLKFKATSDQFSGFLNSLHELKTVLLIASADVDQENTKIIAEINFISPYQ</sequence>
<keyword evidence="1" id="KW-1133">Transmembrane helix</keyword>
<dbReference type="Pfam" id="PF04612">
    <property type="entry name" value="T2SSM"/>
    <property type="match status" value="1"/>
</dbReference>
<name>A0A1F4RGD0_UNCSA</name>
<evidence type="ECO:0008006" key="4">
    <source>
        <dbReference type="Google" id="ProtNLM"/>
    </source>
</evidence>
<comment type="caution">
    <text evidence="2">The sequence shown here is derived from an EMBL/GenBank/DDBJ whole genome shotgun (WGS) entry which is preliminary data.</text>
</comment>
<gene>
    <name evidence="2" type="ORF">A3H38_03330</name>
</gene>
<feature type="transmembrane region" description="Helical" evidence="1">
    <location>
        <begin position="12"/>
        <end position="31"/>
    </location>
</feature>
<keyword evidence="1" id="KW-0812">Transmembrane</keyword>
<protein>
    <recommendedName>
        <fullName evidence="4">Type II secretion system protein M</fullName>
    </recommendedName>
</protein>
<proteinExistence type="predicted"/>
<dbReference type="InterPro" id="IPR007690">
    <property type="entry name" value="T2SS_GspM"/>
</dbReference>
<evidence type="ECO:0000256" key="1">
    <source>
        <dbReference type="SAM" id="Phobius"/>
    </source>
</evidence>
<reference evidence="2 3" key="1">
    <citation type="journal article" date="2016" name="Nat. Commun.">
        <title>Thousands of microbial genomes shed light on interconnected biogeochemical processes in an aquifer system.</title>
        <authorList>
            <person name="Anantharaman K."/>
            <person name="Brown C.T."/>
            <person name="Hug L.A."/>
            <person name="Sharon I."/>
            <person name="Castelle C.J."/>
            <person name="Probst A.J."/>
            <person name="Thomas B.C."/>
            <person name="Singh A."/>
            <person name="Wilkins M.J."/>
            <person name="Karaoz U."/>
            <person name="Brodie E.L."/>
            <person name="Williams K.H."/>
            <person name="Hubbard S.S."/>
            <person name="Banfield J.F."/>
        </authorList>
    </citation>
    <scope>NUCLEOTIDE SEQUENCE [LARGE SCALE GENOMIC DNA]</scope>
</reference>
<evidence type="ECO:0000313" key="2">
    <source>
        <dbReference type="EMBL" id="OGC07221.1"/>
    </source>
</evidence>
<dbReference type="GO" id="GO:0015628">
    <property type="term" value="P:protein secretion by the type II secretion system"/>
    <property type="evidence" value="ECO:0007669"/>
    <property type="project" value="InterPro"/>
</dbReference>
<keyword evidence="1" id="KW-0472">Membrane</keyword>
<evidence type="ECO:0000313" key="3">
    <source>
        <dbReference type="Proteomes" id="UP000176938"/>
    </source>
</evidence>
<dbReference type="AlphaFoldDB" id="A0A1F4RGD0"/>
<dbReference type="GO" id="GO:0015627">
    <property type="term" value="C:type II protein secretion system complex"/>
    <property type="evidence" value="ECO:0007669"/>
    <property type="project" value="InterPro"/>
</dbReference>
<accession>A0A1F4RGD0</accession>
<organism evidence="2 3">
    <name type="scientific">candidate division WOR-1 bacterium RIFCSPLOWO2_02_FULL_46_20</name>
    <dbReference type="NCBI Taxonomy" id="1802567"/>
    <lineage>
        <taxon>Bacteria</taxon>
        <taxon>Bacillati</taxon>
        <taxon>Saganbacteria</taxon>
    </lineage>
</organism>
<dbReference type="EMBL" id="METP01000007">
    <property type="protein sequence ID" value="OGC07221.1"/>
    <property type="molecule type" value="Genomic_DNA"/>
</dbReference>